<dbReference type="InterPro" id="IPR004252">
    <property type="entry name" value="Probable_transposase_24"/>
</dbReference>
<evidence type="ECO:0000313" key="2">
    <source>
        <dbReference type="Proteomes" id="UP000652761"/>
    </source>
</evidence>
<protein>
    <submittedName>
        <fullName evidence="1">Uncharacterized protein</fullName>
    </submittedName>
</protein>
<dbReference type="EMBL" id="NMUH01000481">
    <property type="protein sequence ID" value="MQL79891.1"/>
    <property type="molecule type" value="Genomic_DNA"/>
</dbReference>
<keyword evidence="2" id="KW-1185">Reference proteome</keyword>
<dbReference type="AlphaFoldDB" id="A0A843U8S8"/>
<dbReference type="Pfam" id="PF03004">
    <property type="entry name" value="Transposase_24"/>
    <property type="match status" value="1"/>
</dbReference>
<organism evidence="1 2">
    <name type="scientific">Colocasia esculenta</name>
    <name type="common">Wild taro</name>
    <name type="synonym">Arum esculentum</name>
    <dbReference type="NCBI Taxonomy" id="4460"/>
    <lineage>
        <taxon>Eukaryota</taxon>
        <taxon>Viridiplantae</taxon>
        <taxon>Streptophyta</taxon>
        <taxon>Embryophyta</taxon>
        <taxon>Tracheophyta</taxon>
        <taxon>Spermatophyta</taxon>
        <taxon>Magnoliopsida</taxon>
        <taxon>Liliopsida</taxon>
        <taxon>Araceae</taxon>
        <taxon>Aroideae</taxon>
        <taxon>Colocasieae</taxon>
        <taxon>Colocasia</taxon>
    </lineage>
</organism>
<dbReference type="PANTHER" id="PTHR33144:SF45">
    <property type="entry name" value="TRANSPOSASE TNP1_EN_SPM-LIKE DOMAIN-CONTAINING PROTEIN"/>
    <property type="match status" value="1"/>
</dbReference>
<sequence>MFVQVLRFTQVFGPMGGVAGSFLKIAYEGKEMRAVADEQKVVDLHVLKLTTDWSSREEYEKFREDLQGKRIHIDAQSASISKRKFDIPISLRVFVMKYLDQKWRSWKYDLMTKFFMPYQKAQQHFACSDIRVVEEQWKKLVQIWSSKEFKKDSETNKQNKSKHTFFHCAGSKSFADIYHEENESLKQQIYALKE</sequence>
<gene>
    <name evidence="1" type="ORF">Taro_012340</name>
</gene>
<evidence type="ECO:0000313" key="1">
    <source>
        <dbReference type="EMBL" id="MQL79891.1"/>
    </source>
</evidence>
<accession>A0A843U8S8</accession>
<dbReference type="Proteomes" id="UP000652761">
    <property type="component" value="Unassembled WGS sequence"/>
</dbReference>
<comment type="caution">
    <text evidence="1">The sequence shown here is derived from an EMBL/GenBank/DDBJ whole genome shotgun (WGS) entry which is preliminary data.</text>
</comment>
<reference evidence="1" key="1">
    <citation type="submission" date="2017-07" db="EMBL/GenBank/DDBJ databases">
        <title>Taro Niue Genome Assembly and Annotation.</title>
        <authorList>
            <person name="Atibalentja N."/>
            <person name="Keating K."/>
            <person name="Fields C.J."/>
        </authorList>
    </citation>
    <scope>NUCLEOTIDE SEQUENCE</scope>
    <source>
        <strain evidence="1">Niue_2</strain>
        <tissue evidence="1">Leaf</tissue>
    </source>
</reference>
<name>A0A843U8S8_COLES</name>
<dbReference type="OrthoDB" id="694021at2759"/>
<proteinExistence type="predicted"/>
<dbReference type="PANTHER" id="PTHR33144">
    <property type="entry name" value="OS10G0409366 PROTEIN-RELATED"/>
    <property type="match status" value="1"/>
</dbReference>